<evidence type="ECO:0000313" key="1">
    <source>
        <dbReference type="EMBL" id="GHO86086.1"/>
    </source>
</evidence>
<gene>
    <name evidence="1" type="ORF">KSZ_40920</name>
</gene>
<dbReference type="Proteomes" id="UP000635565">
    <property type="component" value="Unassembled WGS sequence"/>
</dbReference>
<dbReference type="RefSeq" id="WP_201363712.1">
    <property type="nucleotide sequence ID" value="NZ_BNJJ01000011.1"/>
</dbReference>
<name>A0ABQ3VLX5_9CHLR</name>
<reference evidence="1 2" key="1">
    <citation type="journal article" date="2021" name="Int. J. Syst. Evol. Microbiol.">
        <title>Reticulibacter mediterranei gen. nov., sp. nov., within the new family Reticulibacteraceae fam. nov., and Ktedonospora formicarum gen. nov., sp. nov., Ktedonobacter robiniae sp. nov., Dictyobacter formicarum sp. nov. and Dictyobacter arantiisoli sp. nov., belonging to the class Ktedonobacteria.</title>
        <authorList>
            <person name="Yabe S."/>
            <person name="Zheng Y."/>
            <person name="Wang C.M."/>
            <person name="Sakai Y."/>
            <person name="Abe K."/>
            <person name="Yokota A."/>
            <person name="Donadio S."/>
            <person name="Cavaletti L."/>
            <person name="Monciardini P."/>
        </authorList>
    </citation>
    <scope>NUCLEOTIDE SEQUENCE [LARGE SCALE GENOMIC DNA]</scope>
    <source>
        <strain evidence="1 2">SOSP1-9</strain>
    </source>
</reference>
<protein>
    <submittedName>
        <fullName evidence="1">Uncharacterized protein</fullName>
    </submittedName>
</protein>
<proteinExistence type="predicted"/>
<dbReference type="PANTHER" id="PTHR37015">
    <property type="entry name" value="REVERSE TRANSCRIPTASE DOMAIN-CONTAINING PROTEIN"/>
    <property type="match status" value="1"/>
</dbReference>
<keyword evidence="2" id="KW-1185">Reference proteome</keyword>
<dbReference type="PANTHER" id="PTHR37015:SF2">
    <property type="entry name" value="REVERSE TRANSCRIPTASE DOMAIN-CONTAINING PROTEIN"/>
    <property type="match status" value="1"/>
</dbReference>
<accession>A0ABQ3VLX5</accession>
<sequence length="160" mass="18485">MVTTNNSFITQMKLRELRKQHSRSMQAYTELRQQVAAAVSETEQLRLLYNGLRQLKFANQELHPDVANMEPLLDQDNGQAISVETLTFWRQQLEKELTGGQLRAEIIYVFGALLEEWAAKITESAQARDQRVQQQKVLLERLLEPAPTGNYREVLCKPPF</sequence>
<dbReference type="EMBL" id="BNJJ01000011">
    <property type="protein sequence ID" value="GHO86086.1"/>
    <property type="molecule type" value="Genomic_DNA"/>
</dbReference>
<evidence type="ECO:0000313" key="2">
    <source>
        <dbReference type="Proteomes" id="UP000635565"/>
    </source>
</evidence>
<comment type="caution">
    <text evidence="1">The sequence shown here is derived from an EMBL/GenBank/DDBJ whole genome shotgun (WGS) entry which is preliminary data.</text>
</comment>
<organism evidence="1 2">
    <name type="scientific">Dictyobacter formicarum</name>
    <dbReference type="NCBI Taxonomy" id="2778368"/>
    <lineage>
        <taxon>Bacteria</taxon>
        <taxon>Bacillati</taxon>
        <taxon>Chloroflexota</taxon>
        <taxon>Ktedonobacteria</taxon>
        <taxon>Ktedonobacterales</taxon>
        <taxon>Dictyobacteraceae</taxon>
        <taxon>Dictyobacter</taxon>
    </lineage>
</organism>